<protein>
    <submittedName>
        <fullName evidence="6">CDC48-like protein</fullName>
    </submittedName>
</protein>
<keyword evidence="4" id="KW-0472">Membrane</keyword>
<evidence type="ECO:0000259" key="5">
    <source>
        <dbReference type="SMART" id="SM00382"/>
    </source>
</evidence>
<evidence type="ECO:0000313" key="6">
    <source>
        <dbReference type="EMBL" id="BAS01644.1"/>
    </source>
</evidence>
<feature type="transmembrane region" description="Helical" evidence="4">
    <location>
        <begin position="41"/>
        <end position="58"/>
    </location>
</feature>
<name>A0A0H5BQW2_9EUKA</name>
<evidence type="ECO:0000256" key="3">
    <source>
        <dbReference type="RuleBase" id="RU003651"/>
    </source>
</evidence>
<accession>A0A0H5BQW2</accession>
<gene>
    <name evidence="6" type="primary">cdc48</name>
</gene>
<organism evidence="6">
    <name type="scientific">Lotharella vacuolata</name>
    <dbReference type="NCBI Taxonomy" id="74820"/>
    <lineage>
        <taxon>Eukaryota</taxon>
        <taxon>Sar</taxon>
        <taxon>Rhizaria</taxon>
        <taxon>Cercozoa</taxon>
        <taxon>Chlorarachniophyceae</taxon>
        <taxon>Lotharella</taxon>
    </lineage>
</organism>
<comment type="similarity">
    <text evidence="3">Belongs to the AAA ATPase family.</text>
</comment>
<dbReference type="GO" id="GO:0042254">
    <property type="term" value="P:ribosome biogenesis"/>
    <property type="evidence" value="ECO:0007669"/>
    <property type="project" value="TreeGrafter"/>
</dbReference>
<feature type="domain" description="AAA+ ATPase" evidence="5">
    <location>
        <begin position="338"/>
        <end position="473"/>
    </location>
</feature>
<keyword evidence="4" id="KW-1133">Transmembrane helix</keyword>
<keyword evidence="4" id="KW-0812">Transmembrane</keyword>
<reference evidence="6" key="1">
    <citation type="journal article" date="2015" name="Genome Biol. Evol.">
        <title>Nucleomorph Genome Sequences of Two Chlorarachniophytes, Amorphochlora amoebiformis and Lotharella vacuolata.</title>
        <authorList>
            <person name="Suzuki S."/>
            <person name="Shirato S."/>
            <person name="Hirakawa Y."/>
            <person name="Ishida K."/>
        </authorList>
    </citation>
    <scope>NUCLEOTIDE SEQUENCE</scope>
    <source>
        <strain evidence="6">CCMP240</strain>
    </source>
</reference>
<dbReference type="InterPro" id="IPR003959">
    <property type="entry name" value="ATPase_AAA_core"/>
</dbReference>
<proteinExistence type="inferred from homology"/>
<dbReference type="InterPro" id="IPR050168">
    <property type="entry name" value="AAA_ATPase_domain"/>
</dbReference>
<dbReference type="Pfam" id="PF00004">
    <property type="entry name" value="AAA"/>
    <property type="match status" value="2"/>
</dbReference>
<geneLocation type="nucleomorph" evidence="6"/>
<dbReference type="InterPro" id="IPR003960">
    <property type="entry name" value="ATPase_AAA_CS"/>
</dbReference>
<dbReference type="GO" id="GO:0003723">
    <property type="term" value="F:RNA binding"/>
    <property type="evidence" value="ECO:0007669"/>
    <property type="project" value="TreeGrafter"/>
</dbReference>
<feature type="transmembrane region" description="Helical" evidence="4">
    <location>
        <begin position="78"/>
        <end position="97"/>
    </location>
</feature>
<keyword evidence="6" id="KW-0542">Nucleomorph</keyword>
<evidence type="ECO:0000256" key="4">
    <source>
        <dbReference type="SAM" id="Phobius"/>
    </source>
</evidence>
<dbReference type="InterPro" id="IPR003593">
    <property type="entry name" value="AAA+_ATPase"/>
</dbReference>
<dbReference type="Gene3D" id="3.40.50.300">
    <property type="entry name" value="P-loop containing nucleotide triphosphate hydrolases"/>
    <property type="match status" value="2"/>
</dbReference>
<evidence type="ECO:0000256" key="1">
    <source>
        <dbReference type="ARBA" id="ARBA00022741"/>
    </source>
</evidence>
<dbReference type="PANTHER" id="PTHR23077:SF171">
    <property type="entry name" value="NUCLEAR VALOSIN-CONTAINING PROTEIN-LIKE"/>
    <property type="match status" value="1"/>
</dbReference>
<dbReference type="SMART" id="SM00382">
    <property type="entry name" value="AAA"/>
    <property type="match status" value="2"/>
</dbReference>
<dbReference type="Gene3D" id="1.10.8.60">
    <property type="match status" value="1"/>
</dbReference>
<sequence length="560" mass="66059">MKLIYVYFNFCIFHWWYNAIIKVDIQISKKLAYFLGIHKEIFYFFFSRYFYNFLYIWFHNTIKTNLLINGPKGTGKTSLVYLWAGYMNLFLFEIVFLKKKIFKIDEIVNFILFHINKLKVSEKSIIFFDNINAIEFDKIEYIIKKTLLNLSNSCNYCFKYDKNIIEGRYPIIIGCCSSTTFFDLSFSFLKNFIFLSISSLNFKQKLLFFINVSKKLVISKKCLIKLVYKITNTCYINDIIHIFEKAINISIKRLIYGFFKESSLKKSSELHMFITLEDLKLSLYYSKMFNKINSKKQYIPELYSFSYVDKIAFETTGKIIKNSNNLYMKQYNTKSFKNNVPVLLVGPPGCGKTFIGKKIAMELNLFYLYVKTPQILNKYVGEAEKYLNKIFLKATTNNPSLLFFDEIEAIALSRSLNDENNNKITQQLLLELDDLNFKINVFVIGATNLIEIIDLAILRKGRFGKKFLISFPSNKNKLNVIRNQTSNTFLSNCFDLKLIIINFFFTYNSSADIKELLNQITNSKTIIYNKFCILKYKSKKFFIKKNKTKSIILPDWIKLF</sequence>
<dbReference type="GO" id="GO:1990275">
    <property type="term" value="F:preribosome binding"/>
    <property type="evidence" value="ECO:0007669"/>
    <property type="project" value="TreeGrafter"/>
</dbReference>
<dbReference type="AlphaFoldDB" id="A0A0H5BQW2"/>
<dbReference type="GO" id="GO:0005524">
    <property type="term" value="F:ATP binding"/>
    <property type="evidence" value="ECO:0007669"/>
    <property type="project" value="UniProtKB-KW"/>
</dbReference>
<dbReference type="EMBL" id="AB996601">
    <property type="protein sequence ID" value="BAS01644.1"/>
    <property type="molecule type" value="Genomic_DNA"/>
</dbReference>
<dbReference type="GO" id="GO:0005634">
    <property type="term" value="C:nucleus"/>
    <property type="evidence" value="ECO:0007669"/>
    <property type="project" value="TreeGrafter"/>
</dbReference>
<keyword evidence="1 3" id="KW-0547">Nucleotide-binding</keyword>
<dbReference type="PANTHER" id="PTHR23077">
    <property type="entry name" value="AAA-FAMILY ATPASE"/>
    <property type="match status" value="1"/>
</dbReference>
<dbReference type="GO" id="GO:0016887">
    <property type="term" value="F:ATP hydrolysis activity"/>
    <property type="evidence" value="ECO:0007669"/>
    <property type="project" value="InterPro"/>
</dbReference>
<feature type="domain" description="AAA+ ATPase" evidence="5">
    <location>
        <begin position="62"/>
        <end position="206"/>
    </location>
</feature>
<dbReference type="PROSITE" id="PS00674">
    <property type="entry name" value="AAA"/>
    <property type="match status" value="1"/>
</dbReference>
<dbReference type="SUPFAM" id="SSF52540">
    <property type="entry name" value="P-loop containing nucleoside triphosphate hydrolases"/>
    <property type="match status" value="2"/>
</dbReference>
<feature type="transmembrane region" description="Helical" evidence="4">
    <location>
        <begin position="6"/>
        <end position="21"/>
    </location>
</feature>
<dbReference type="InterPro" id="IPR027417">
    <property type="entry name" value="P-loop_NTPase"/>
</dbReference>
<evidence type="ECO:0000256" key="2">
    <source>
        <dbReference type="ARBA" id="ARBA00022840"/>
    </source>
</evidence>
<keyword evidence="2 3" id="KW-0067">ATP-binding</keyword>